<evidence type="ECO:0000313" key="7">
    <source>
        <dbReference type="Proteomes" id="UP001299068"/>
    </source>
</evidence>
<dbReference type="RefSeq" id="WP_221861499.1">
    <property type="nucleotide sequence ID" value="NZ_JAIKTU010000009.1"/>
</dbReference>
<dbReference type="InterPro" id="IPR036388">
    <property type="entry name" value="WH-like_DNA-bd_sf"/>
</dbReference>
<evidence type="ECO:0000256" key="2">
    <source>
        <dbReference type="ARBA" id="ARBA00023125"/>
    </source>
</evidence>
<organism evidence="6 7">
    <name type="scientific">Clostridium sardiniense</name>
    <name type="common">Clostridium absonum</name>
    <dbReference type="NCBI Taxonomy" id="29369"/>
    <lineage>
        <taxon>Bacteria</taxon>
        <taxon>Bacillati</taxon>
        <taxon>Bacillota</taxon>
        <taxon>Clostridia</taxon>
        <taxon>Eubacteriales</taxon>
        <taxon>Clostridiaceae</taxon>
        <taxon>Clostridium</taxon>
    </lineage>
</organism>
<dbReference type="PROSITE" id="PS51063">
    <property type="entry name" value="HTH_CRP_2"/>
    <property type="match status" value="1"/>
</dbReference>
<dbReference type="PROSITE" id="PS50042">
    <property type="entry name" value="CNMP_BINDING_3"/>
    <property type="match status" value="1"/>
</dbReference>
<accession>A0ABS7KZJ4</accession>
<dbReference type="PANTHER" id="PTHR24567:SF74">
    <property type="entry name" value="HTH-TYPE TRANSCRIPTIONAL REGULATOR ARCR"/>
    <property type="match status" value="1"/>
</dbReference>
<keyword evidence="2" id="KW-0238">DNA-binding</keyword>
<evidence type="ECO:0000259" key="5">
    <source>
        <dbReference type="PROSITE" id="PS51063"/>
    </source>
</evidence>
<dbReference type="SMART" id="SM00419">
    <property type="entry name" value="HTH_CRP"/>
    <property type="match status" value="1"/>
</dbReference>
<dbReference type="Gene3D" id="2.60.120.10">
    <property type="entry name" value="Jelly Rolls"/>
    <property type="match status" value="1"/>
</dbReference>
<dbReference type="SUPFAM" id="SSF51206">
    <property type="entry name" value="cAMP-binding domain-like"/>
    <property type="match status" value="1"/>
</dbReference>
<evidence type="ECO:0000313" key="6">
    <source>
        <dbReference type="EMBL" id="MBY0756234.1"/>
    </source>
</evidence>
<keyword evidence="1" id="KW-0805">Transcription regulation</keyword>
<reference evidence="6 7" key="1">
    <citation type="journal article" date="2021" name="Cell Host Microbe">
        <title>in vivo commensal control of Clostridioides difficile virulence.</title>
        <authorList>
            <person name="Girinathan B.P."/>
            <person name="Dibenedetto N."/>
            <person name="Worley J.N."/>
            <person name="Peltier J."/>
            <person name="Arrieta-Ortiz M.L."/>
            <person name="Rupa Christinal Immanuel S."/>
            <person name="Lavin R."/>
            <person name="Delaney M.L."/>
            <person name="Cummins C."/>
            <person name="Hoffmann M."/>
            <person name="Luo Y."/>
            <person name="Gonzalez-Escalona N."/>
            <person name="Allard M."/>
            <person name="Onderdonk A.B."/>
            <person name="Gerber G.K."/>
            <person name="Sonenshein A.L."/>
            <person name="Baliga N."/>
            <person name="Dupuy B."/>
            <person name="Bry L."/>
        </authorList>
    </citation>
    <scope>NUCLEOTIDE SEQUENCE [LARGE SCALE GENOMIC DNA]</scope>
    <source>
        <strain evidence="6 7">DSM 599</strain>
    </source>
</reference>
<dbReference type="InterPro" id="IPR012318">
    <property type="entry name" value="HTH_CRP"/>
</dbReference>
<dbReference type="Proteomes" id="UP001299068">
    <property type="component" value="Unassembled WGS sequence"/>
</dbReference>
<dbReference type="SUPFAM" id="SSF46785">
    <property type="entry name" value="Winged helix' DNA-binding domain"/>
    <property type="match status" value="1"/>
</dbReference>
<dbReference type="EMBL" id="JAIKTU010000009">
    <property type="protein sequence ID" value="MBY0756234.1"/>
    <property type="molecule type" value="Genomic_DNA"/>
</dbReference>
<dbReference type="CDD" id="cd00038">
    <property type="entry name" value="CAP_ED"/>
    <property type="match status" value="1"/>
</dbReference>
<dbReference type="Pfam" id="PF13545">
    <property type="entry name" value="HTH_Crp_2"/>
    <property type="match status" value="1"/>
</dbReference>
<proteinExistence type="predicted"/>
<name>A0ABS7KZJ4_CLOSR</name>
<dbReference type="InterPro" id="IPR014710">
    <property type="entry name" value="RmlC-like_jellyroll"/>
</dbReference>
<comment type="caution">
    <text evidence="6">The sequence shown here is derived from an EMBL/GenBank/DDBJ whole genome shotgun (WGS) entry which is preliminary data.</text>
</comment>
<dbReference type="Pfam" id="PF00027">
    <property type="entry name" value="cNMP_binding"/>
    <property type="match status" value="1"/>
</dbReference>
<gene>
    <name evidence="6" type="ORF">K5V21_12335</name>
</gene>
<evidence type="ECO:0000259" key="4">
    <source>
        <dbReference type="PROSITE" id="PS50042"/>
    </source>
</evidence>
<feature type="domain" description="HTH crp-type" evidence="5">
    <location>
        <begin position="145"/>
        <end position="218"/>
    </location>
</feature>
<keyword evidence="3" id="KW-0804">Transcription</keyword>
<dbReference type="Gene3D" id="1.10.10.10">
    <property type="entry name" value="Winged helix-like DNA-binding domain superfamily/Winged helix DNA-binding domain"/>
    <property type="match status" value="1"/>
</dbReference>
<feature type="domain" description="Cyclic nucleotide-binding" evidence="4">
    <location>
        <begin position="12"/>
        <end position="131"/>
    </location>
</feature>
<keyword evidence="7" id="KW-1185">Reference proteome</keyword>
<dbReference type="InterPro" id="IPR018490">
    <property type="entry name" value="cNMP-bd_dom_sf"/>
</dbReference>
<dbReference type="PRINTS" id="PR00034">
    <property type="entry name" value="HTHCRP"/>
</dbReference>
<protein>
    <submittedName>
        <fullName evidence="6">Crp/Fnr family transcriptional regulator</fullName>
    </submittedName>
</protein>
<evidence type="ECO:0000256" key="3">
    <source>
        <dbReference type="ARBA" id="ARBA00023163"/>
    </source>
</evidence>
<dbReference type="InterPro" id="IPR000595">
    <property type="entry name" value="cNMP-bd_dom"/>
</dbReference>
<dbReference type="SMART" id="SM00100">
    <property type="entry name" value="cNMP"/>
    <property type="match status" value="1"/>
</dbReference>
<evidence type="ECO:0000256" key="1">
    <source>
        <dbReference type="ARBA" id="ARBA00023015"/>
    </source>
</evidence>
<dbReference type="InterPro" id="IPR036390">
    <property type="entry name" value="WH_DNA-bd_sf"/>
</dbReference>
<dbReference type="InterPro" id="IPR050397">
    <property type="entry name" value="Env_Response_Regulators"/>
</dbReference>
<sequence length="227" mass="26456">MIILNELKQCKTFQCISDKTLEKLCLIGEKTAFKKGQHIFRDKDFIDSIYVVYSGKVSLYKLNEAAHKKVIFILGEGNIVNEVVLEKMKASISCEMFDDGELFVFDRNKFIRIMSEDFELTKQVIGTLSLKVRRLYRQMKNSTPLKIEKRLAAKLWKLAKDYGVEEDGETIINLKISITYLSDMFGMPRETISRALKILEKEGLIRKDKRKFIVKDKEKLSNYFKSL</sequence>
<dbReference type="PANTHER" id="PTHR24567">
    <property type="entry name" value="CRP FAMILY TRANSCRIPTIONAL REGULATORY PROTEIN"/>
    <property type="match status" value="1"/>
</dbReference>